<evidence type="ECO:0000313" key="2">
    <source>
        <dbReference type="Proteomes" id="UP001295444"/>
    </source>
</evidence>
<evidence type="ECO:0000313" key="1">
    <source>
        <dbReference type="EMBL" id="CAH2314011.1"/>
    </source>
</evidence>
<gene>
    <name evidence="1" type="ORF">PECUL_23A026969</name>
</gene>
<name>A0AAD1WJC2_PELCU</name>
<accession>A0AAD1WJC2</accession>
<keyword evidence="2" id="KW-1185">Reference proteome</keyword>
<organism evidence="1 2">
    <name type="scientific">Pelobates cultripes</name>
    <name type="common">Western spadefoot toad</name>
    <dbReference type="NCBI Taxonomy" id="61616"/>
    <lineage>
        <taxon>Eukaryota</taxon>
        <taxon>Metazoa</taxon>
        <taxon>Chordata</taxon>
        <taxon>Craniata</taxon>
        <taxon>Vertebrata</taxon>
        <taxon>Euteleostomi</taxon>
        <taxon>Amphibia</taxon>
        <taxon>Batrachia</taxon>
        <taxon>Anura</taxon>
        <taxon>Pelobatoidea</taxon>
        <taxon>Pelobatidae</taxon>
        <taxon>Pelobates</taxon>
    </lineage>
</organism>
<dbReference type="AlphaFoldDB" id="A0AAD1WJC2"/>
<proteinExistence type="predicted"/>
<dbReference type="EMBL" id="OW240920">
    <property type="protein sequence ID" value="CAH2314011.1"/>
    <property type="molecule type" value="Genomic_DNA"/>
</dbReference>
<protein>
    <submittedName>
        <fullName evidence="1">Uncharacterized protein</fullName>
    </submittedName>
</protein>
<dbReference type="Proteomes" id="UP001295444">
    <property type="component" value="Chromosome 09"/>
</dbReference>
<reference evidence="1" key="1">
    <citation type="submission" date="2022-03" db="EMBL/GenBank/DDBJ databases">
        <authorList>
            <person name="Alioto T."/>
            <person name="Alioto T."/>
            <person name="Gomez Garrido J."/>
        </authorList>
    </citation>
    <scope>NUCLEOTIDE SEQUENCE</scope>
</reference>
<sequence>MHRGRGREGCALVLPGTADSSLGIHSVCIQTASGTSPAPRIPSIPLGSTDLKCNRMASEPAEMAPTCVELTVHSTRCLQTS</sequence>